<keyword evidence="2" id="KW-0472">Membrane</keyword>
<dbReference type="EMBL" id="WKKF01000020">
    <property type="protein sequence ID" value="MRX56954.1"/>
    <property type="molecule type" value="Genomic_DNA"/>
</dbReference>
<dbReference type="Proteomes" id="UP000441585">
    <property type="component" value="Unassembled WGS sequence"/>
</dbReference>
<evidence type="ECO:0000313" key="4">
    <source>
        <dbReference type="Proteomes" id="UP000441585"/>
    </source>
</evidence>
<keyword evidence="4" id="KW-1185">Reference proteome</keyword>
<organism evidence="3 4">
    <name type="scientific">Metabacillus idriensis</name>
    <dbReference type="NCBI Taxonomy" id="324768"/>
    <lineage>
        <taxon>Bacteria</taxon>
        <taxon>Bacillati</taxon>
        <taxon>Bacillota</taxon>
        <taxon>Bacilli</taxon>
        <taxon>Bacillales</taxon>
        <taxon>Bacillaceae</taxon>
        <taxon>Metabacillus</taxon>
    </lineage>
</organism>
<sequence>MSLAKDRKITQLQSQYMQQQERKDQILKRRKRGLIRRLTLFGLIAAVTSVIVLTTLISQSSAINEKVHQKKELKTQLTELQKDEKVLEEEIVKLNDDEYIAKIARRDYFLSEDNEIIFTLPKKDKE</sequence>
<dbReference type="InterPro" id="IPR007060">
    <property type="entry name" value="FtsL/DivIC"/>
</dbReference>
<proteinExistence type="predicted"/>
<comment type="caution">
    <text evidence="3">The sequence shown here is derived from an EMBL/GenBank/DDBJ whole genome shotgun (WGS) entry which is preliminary data.</text>
</comment>
<dbReference type="Pfam" id="PF04977">
    <property type="entry name" value="DivIC"/>
    <property type="match status" value="1"/>
</dbReference>
<feature type="transmembrane region" description="Helical" evidence="2">
    <location>
        <begin position="38"/>
        <end position="57"/>
    </location>
</feature>
<evidence type="ECO:0000313" key="3">
    <source>
        <dbReference type="EMBL" id="MRX56954.1"/>
    </source>
</evidence>
<dbReference type="RefSeq" id="WP_070877660.1">
    <property type="nucleotide sequence ID" value="NZ_CAJFZX010000019.1"/>
</dbReference>
<dbReference type="GO" id="GO:0051301">
    <property type="term" value="P:cell division"/>
    <property type="evidence" value="ECO:0007669"/>
    <property type="project" value="InterPro"/>
</dbReference>
<feature type="coiled-coil region" evidence="1">
    <location>
        <begin position="63"/>
        <end position="97"/>
    </location>
</feature>
<keyword evidence="2" id="KW-0812">Transmembrane</keyword>
<evidence type="ECO:0000256" key="1">
    <source>
        <dbReference type="SAM" id="Coils"/>
    </source>
</evidence>
<accession>A0A6I2MHW9</accession>
<dbReference type="InterPro" id="IPR039076">
    <property type="entry name" value="DivIC"/>
</dbReference>
<evidence type="ECO:0000256" key="2">
    <source>
        <dbReference type="SAM" id="Phobius"/>
    </source>
</evidence>
<gene>
    <name evidence="3" type="ORF">GJU41_23735</name>
</gene>
<reference evidence="3 4" key="1">
    <citation type="submission" date="2019-11" db="EMBL/GenBank/DDBJ databases">
        <title>Bacillus idriensis genome.</title>
        <authorList>
            <person name="Konopka E.N."/>
            <person name="Newman J.D."/>
        </authorList>
    </citation>
    <scope>NUCLEOTIDE SEQUENCE [LARGE SCALE GENOMIC DNA]</scope>
    <source>
        <strain evidence="3 4">DSM 19097</strain>
    </source>
</reference>
<keyword evidence="2" id="KW-1133">Transmembrane helix</keyword>
<keyword evidence="1" id="KW-0175">Coiled coil</keyword>
<dbReference type="PANTHER" id="PTHR40027">
    <property type="entry name" value="CELL DIVISION PROTEIN DIVIC"/>
    <property type="match status" value="1"/>
</dbReference>
<protein>
    <submittedName>
        <fullName evidence="3">Septum formation initiator family protein</fullName>
    </submittedName>
</protein>
<name>A0A6I2MHW9_9BACI</name>
<dbReference type="AlphaFoldDB" id="A0A6I2MHW9"/>
<dbReference type="PANTHER" id="PTHR40027:SF1">
    <property type="entry name" value="CELL DIVISION PROTEIN DIVIC"/>
    <property type="match status" value="1"/>
</dbReference>